<dbReference type="NCBIfam" id="TIGR00544">
    <property type="entry name" value="lgt"/>
    <property type="match status" value="1"/>
</dbReference>
<feature type="transmembrane region" description="Helical" evidence="7">
    <location>
        <begin position="50"/>
        <end position="73"/>
    </location>
</feature>
<evidence type="ECO:0000256" key="6">
    <source>
        <dbReference type="ARBA" id="ARBA00023136"/>
    </source>
</evidence>
<evidence type="ECO:0000256" key="1">
    <source>
        <dbReference type="ARBA" id="ARBA00007150"/>
    </source>
</evidence>
<feature type="binding site" evidence="7">
    <location>
        <position position="136"/>
    </location>
    <ligand>
        <name>a 1,2-diacyl-sn-glycero-3-phospho-(1'-sn-glycerol)</name>
        <dbReference type="ChEBI" id="CHEBI:64716"/>
    </ligand>
</feature>
<dbReference type="GO" id="GO:0005886">
    <property type="term" value="C:plasma membrane"/>
    <property type="evidence" value="ECO:0007669"/>
    <property type="project" value="UniProtKB-SubCell"/>
</dbReference>
<gene>
    <name evidence="7" type="primary">lgt</name>
    <name evidence="8" type="ORF">B0W44_16200</name>
</gene>
<proteinExistence type="inferred from homology"/>
<dbReference type="EMBL" id="CP019699">
    <property type="protein sequence ID" value="AQS57618.1"/>
    <property type="molecule type" value="Genomic_DNA"/>
</dbReference>
<feature type="transmembrane region" description="Helical" evidence="7">
    <location>
        <begin position="264"/>
        <end position="282"/>
    </location>
</feature>
<dbReference type="UniPathway" id="UPA00664"/>
<reference evidence="8 9" key="1">
    <citation type="journal article" date="2015" name="Int. J. Syst. Evol. Microbiol.">
        <title>Novibacillus thermophilus gen. nov., sp. nov., a Gram-staining-negative and moderately thermophilic member of the family Thermoactinomycetaceae.</title>
        <authorList>
            <person name="Yang G."/>
            <person name="Chen J."/>
            <person name="Zhou S."/>
        </authorList>
    </citation>
    <scope>NUCLEOTIDE SEQUENCE [LARGE SCALE GENOMIC DNA]</scope>
    <source>
        <strain evidence="8 9">SG-1</strain>
    </source>
</reference>
<protein>
    <recommendedName>
        <fullName evidence="7">Phosphatidylglycerol--prolipoprotein diacylglyceryl transferase</fullName>
        <ecNumber evidence="7">2.5.1.145</ecNumber>
    </recommendedName>
</protein>
<comment type="similarity">
    <text evidence="1 7">Belongs to the Lgt family.</text>
</comment>
<keyword evidence="2 7" id="KW-1003">Cell membrane</keyword>
<dbReference type="PROSITE" id="PS01311">
    <property type="entry name" value="LGT"/>
    <property type="match status" value="1"/>
</dbReference>
<dbReference type="Pfam" id="PF01790">
    <property type="entry name" value="LGT"/>
    <property type="match status" value="1"/>
</dbReference>
<evidence type="ECO:0000256" key="4">
    <source>
        <dbReference type="ARBA" id="ARBA00022692"/>
    </source>
</evidence>
<dbReference type="InterPro" id="IPR001640">
    <property type="entry name" value="Lgt"/>
</dbReference>
<evidence type="ECO:0000256" key="3">
    <source>
        <dbReference type="ARBA" id="ARBA00022679"/>
    </source>
</evidence>
<keyword evidence="5 7" id="KW-1133">Transmembrane helix</keyword>
<feature type="transmembrane region" description="Helical" evidence="7">
    <location>
        <begin position="20"/>
        <end position="38"/>
    </location>
</feature>
<evidence type="ECO:0000256" key="7">
    <source>
        <dbReference type="HAMAP-Rule" id="MF_01147"/>
    </source>
</evidence>
<comment type="function">
    <text evidence="7">Catalyzes the transfer of the diacylglyceryl group from phosphatidylglycerol to the sulfhydryl group of the N-terminal cysteine of a prolipoprotein, the first step in the formation of mature lipoproteins.</text>
</comment>
<feature type="transmembrane region" description="Helical" evidence="7">
    <location>
        <begin position="205"/>
        <end position="221"/>
    </location>
</feature>
<dbReference type="Proteomes" id="UP000188603">
    <property type="component" value="Chromosome"/>
</dbReference>
<evidence type="ECO:0000313" key="9">
    <source>
        <dbReference type="Proteomes" id="UP000188603"/>
    </source>
</evidence>
<dbReference type="GO" id="GO:0042158">
    <property type="term" value="P:lipoprotein biosynthetic process"/>
    <property type="evidence" value="ECO:0007669"/>
    <property type="project" value="UniProtKB-UniRule"/>
</dbReference>
<dbReference type="HAMAP" id="MF_01147">
    <property type="entry name" value="Lgt"/>
    <property type="match status" value="1"/>
</dbReference>
<comment type="pathway">
    <text evidence="7">Protein modification; lipoprotein biosynthesis (diacylglyceryl transfer).</text>
</comment>
<dbReference type="GO" id="GO:0008961">
    <property type="term" value="F:phosphatidylglycerol-prolipoprotein diacylglyceryl transferase activity"/>
    <property type="evidence" value="ECO:0007669"/>
    <property type="project" value="UniProtKB-UniRule"/>
</dbReference>
<dbReference type="STRING" id="1471761.B0W44_16200"/>
<sequence length="303" mass="33883">MAAVQALDPIAFKLGPLSVHWYGIILGTATLVGLWVAVREGRRHGWVSDVFFDMLVWVLPAAIVGARLYYVIFQWDYYAQNPMDIIAVWKGGIAIHGALIGAITAGYFYTRKKGIPFLQMADIVAPSLLLGQAIGRWGNFMNQEAHGGEVSRSFLEDLHLPDWIVNQMYIDGAYYHPTFLYESVWNVVGVAILVVLRKFNPRRGEIFFGYLIWYSLGRFFIEGLRTDSLAFDGPVWLEGVLEVLWSPMYVLFEPGAMAYGNIRTAQLVSVLTVIAAVAVIIVRRSTGRAKVKYLDAGEVPEAT</sequence>
<feature type="transmembrane region" description="Helical" evidence="7">
    <location>
        <begin position="93"/>
        <end position="110"/>
    </location>
</feature>
<evidence type="ECO:0000256" key="2">
    <source>
        <dbReference type="ARBA" id="ARBA00022475"/>
    </source>
</evidence>
<dbReference type="PANTHER" id="PTHR30589">
    <property type="entry name" value="PROLIPOPROTEIN DIACYLGLYCERYL TRANSFERASE"/>
    <property type="match status" value="1"/>
</dbReference>
<dbReference type="PANTHER" id="PTHR30589:SF0">
    <property type="entry name" value="PHOSPHATIDYLGLYCEROL--PROLIPOPROTEIN DIACYLGLYCERYL TRANSFERASE"/>
    <property type="match status" value="1"/>
</dbReference>
<organism evidence="8 9">
    <name type="scientific">Novibacillus thermophilus</name>
    <dbReference type="NCBI Taxonomy" id="1471761"/>
    <lineage>
        <taxon>Bacteria</taxon>
        <taxon>Bacillati</taxon>
        <taxon>Bacillota</taxon>
        <taxon>Bacilli</taxon>
        <taxon>Bacillales</taxon>
        <taxon>Thermoactinomycetaceae</taxon>
        <taxon>Novibacillus</taxon>
    </lineage>
</organism>
<keyword evidence="3 7" id="KW-0808">Transferase</keyword>
<dbReference type="AlphaFoldDB" id="A0A1U9KC40"/>
<keyword evidence="4 7" id="KW-0812">Transmembrane</keyword>
<dbReference type="KEGG" id="ntr:B0W44_16200"/>
<keyword evidence="6 7" id="KW-0472">Membrane</keyword>
<accession>A0A1U9KC40</accession>
<keyword evidence="9" id="KW-1185">Reference proteome</keyword>
<comment type="catalytic activity">
    <reaction evidence="7">
        <text>L-cysteinyl-[prolipoprotein] + a 1,2-diacyl-sn-glycero-3-phospho-(1'-sn-glycerol) = an S-1,2-diacyl-sn-glyceryl-L-cysteinyl-[prolipoprotein] + sn-glycerol 1-phosphate + H(+)</text>
        <dbReference type="Rhea" id="RHEA:56712"/>
        <dbReference type="Rhea" id="RHEA-COMP:14679"/>
        <dbReference type="Rhea" id="RHEA-COMP:14680"/>
        <dbReference type="ChEBI" id="CHEBI:15378"/>
        <dbReference type="ChEBI" id="CHEBI:29950"/>
        <dbReference type="ChEBI" id="CHEBI:57685"/>
        <dbReference type="ChEBI" id="CHEBI:64716"/>
        <dbReference type="ChEBI" id="CHEBI:140658"/>
        <dbReference type="EC" id="2.5.1.145"/>
    </reaction>
</comment>
<evidence type="ECO:0000313" key="8">
    <source>
        <dbReference type="EMBL" id="AQS57618.1"/>
    </source>
</evidence>
<feature type="transmembrane region" description="Helical" evidence="7">
    <location>
        <begin position="179"/>
        <end position="199"/>
    </location>
</feature>
<name>A0A1U9KC40_9BACL</name>
<evidence type="ECO:0000256" key="5">
    <source>
        <dbReference type="ARBA" id="ARBA00022989"/>
    </source>
</evidence>
<dbReference type="EC" id="2.5.1.145" evidence="7"/>
<keyword evidence="8" id="KW-0449">Lipoprotein</keyword>
<comment type="subcellular location">
    <subcellularLocation>
        <location evidence="7">Cell membrane</location>
        <topology evidence="7">Multi-pass membrane protein</topology>
    </subcellularLocation>
</comment>